<organism evidence="3 5">
    <name type="scientific">Shewanella psychromarinicola</name>
    <dbReference type="NCBI Taxonomy" id="2487742"/>
    <lineage>
        <taxon>Bacteria</taxon>
        <taxon>Pseudomonadati</taxon>
        <taxon>Pseudomonadota</taxon>
        <taxon>Gammaproteobacteria</taxon>
        <taxon>Alteromonadales</taxon>
        <taxon>Shewanellaceae</taxon>
        <taxon>Shewanella</taxon>
    </lineage>
</organism>
<dbReference type="AlphaFoldDB" id="A0A3N4EKY8"/>
<dbReference type="Proteomes" id="UP000278855">
    <property type="component" value="Unassembled WGS sequence"/>
</dbReference>
<feature type="transmembrane region" description="Helical" evidence="1">
    <location>
        <begin position="76"/>
        <end position="93"/>
    </location>
</feature>
<dbReference type="OrthoDB" id="6265769at2"/>
<feature type="transmembrane region" description="Helical" evidence="1">
    <location>
        <begin position="49"/>
        <end position="69"/>
    </location>
</feature>
<dbReference type="KEGG" id="spsr:EGC80_20705"/>
<sequence length="133" mass="15101">MTHIFNQSRQAALFLAGLGTSLGGLYTLFPQWAVENLNQLTYVVDNTIFIQHWGFMVLMLGCSFFIAMVRSTWIKPLFCIALIEKLFFISLVLSNANQSFVDGFWLSMIMDSIICAYIAAYLWFCRATADLTS</sequence>
<name>A0A3N4EKY8_9GAMM</name>
<evidence type="ECO:0000313" key="5">
    <source>
        <dbReference type="Proteomes" id="UP000278855"/>
    </source>
</evidence>
<feature type="transmembrane region" description="Helical" evidence="1">
    <location>
        <begin position="105"/>
        <end position="124"/>
    </location>
</feature>
<evidence type="ECO:0000313" key="4">
    <source>
        <dbReference type="Proteomes" id="UP000273778"/>
    </source>
</evidence>
<keyword evidence="1" id="KW-0812">Transmembrane</keyword>
<keyword evidence="1" id="KW-1133">Transmembrane helix</keyword>
<reference evidence="5" key="2">
    <citation type="submission" date="2018-11" db="EMBL/GenBank/DDBJ databases">
        <title>Shewanella sp. R106.</title>
        <authorList>
            <person name="Hwang Y.J."/>
            <person name="Hwang C.Y."/>
        </authorList>
    </citation>
    <scope>NUCLEOTIDE SEQUENCE [LARGE SCALE GENOMIC DNA]</scope>
    <source>
        <strain evidence="5">R106</strain>
    </source>
</reference>
<keyword evidence="4" id="KW-1185">Reference proteome</keyword>
<proteinExistence type="predicted"/>
<dbReference type="RefSeq" id="WP_124011987.1">
    <property type="nucleotide sequence ID" value="NZ_CP034073.1"/>
</dbReference>
<dbReference type="EMBL" id="RKKB01000001">
    <property type="protein sequence ID" value="RPA34900.1"/>
    <property type="molecule type" value="Genomic_DNA"/>
</dbReference>
<reference evidence="2 4" key="1">
    <citation type="submission" date="2018-11" db="EMBL/GenBank/DDBJ databases">
        <title>Shewanella sp. M2.</title>
        <authorList>
            <person name="Hwang Y.J."/>
            <person name="Hwang C.Y."/>
        </authorList>
    </citation>
    <scope>NUCLEOTIDE SEQUENCE [LARGE SCALE GENOMIC DNA]</scope>
    <source>
        <strain evidence="2 4">M2</strain>
    </source>
</reference>
<keyword evidence="1" id="KW-0472">Membrane</keyword>
<gene>
    <name evidence="3" type="ORF">EGC77_04375</name>
    <name evidence="2" type="ORF">EGC80_20705</name>
</gene>
<feature type="transmembrane region" description="Helical" evidence="1">
    <location>
        <begin position="12"/>
        <end position="29"/>
    </location>
</feature>
<accession>A0A3N4EKY8</accession>
<reference evidence="3" key="3">
    <citation type="submission" date="2018-11" db="EMBL/GenBank/DDBJ databases">
        <authorList>
            <person name="Hwang Y.J."/>
            <person name="Hwang C.Y."/>
        </authorList>
    </citation>
    <scope>NUCLEOTIDE SEQUENCE</scope>
    <source>
        <strain evidence="3">R106</strain>
    </source>
</reference>
<evidence type="ECO:0000313" key="2">
    <source>
        <dbReference type="EMBL" id="AZG37047.1"/>
    </source>
</evidence>
<evidence type="ECO:0000313" key="3">
    <source>
        <dbReference type="EMBL" id="RPA34900.1"/>
    </source>
</evidence>
<protein>
    <submittedName>
        <fullName evidence="3">Uncharacterized protein</fullName>
    </submittedName>
</protein>
<dbReference type="Proteomes" id="UP000273778">
    <property type="component" value="Chromosome"/>
</dbReference>
<dbReference type="EMBL" id="CP034073">
    <property type="protein sequence ID" value="AZG37047.1"/>
    <property type="molecule type" value="Genomic_DNA"/>
</dbReference>
<evidence type="ECO:0000256" key="1">
    <source>
        <dbReference type="SAM" id="Phobius"/>
    </source>
</evidence>